<evidence type="ECO:0000313" key="1">
    <source>
        <dbReference type="EMBL" id="KGF05380.1"/>
    </source>
</evidence>
<name>A0A095X5P2_9FIRM</name>
<evidence type="ECO:0000313" key="2">
    <source>
        <dbReference type="Proteomes" id="UP000029579"/>
    </source>
</evidence>
<gene>
    <name evidence="1" type="ORF">HMPREF1630_00710</name>
</gene>
<comment type="caution">
    <text evidence="1">The sequence shown here is derived from an EMBL/GenBank/DDBJ whole genome shotgun (WGS) entry which is preliminary data.</text>
</comment>
<proteinExistence type="predicted"/>
<dbReference type="eggNOG" id="ENOG5030GB9">
    <property type="taxonomic scope" value="Bacteria"/>
</dbReference>
<dbReference type="RefSeq" id="WP_037326081.1">
    <property type="nucleotide sequence ID" value="NZ_JRMW01000015.1"/>
</dbReference>
<dbReference type="OrthoDB" id="1690001at2"/>
<dbReference type="AlphaFoldDB" id="A0A095X5P2"/>
<organism evidence="1 2">
    <name type="scientific">Anaerococcus lactolyticus S7-1-13</name>
    <dbReference type="NCBI Taxonomy" id="1284686"/>
    <lineage>
        <taxon>Bacteria</taxon>
        <taxon>Bacillati</taxon>
        <taxon>Bacillota</taxon>
        <taxon>Tissierellia</taxon>
        <taxon>Tissierellales</taxon>
        <taxon>Peptoniphilaceae</taxon>
        <taxon>Anaerococcus</taxon>
    </lineage>
</organism>
<dbReference type="Proteomes" id="UP000029579">
    <property type="component" value="Unassembled WGS sequence"/>
</dbReference>
<reference evidence="1 2" key="1">
    <citation type="submission" date="2014-07" db="EMBL/GenBank/DDBJ databases">
        <authorList>
            <person name="McCorrison J."/>
            <person name="Sanka R."/>
            <person name="Torralba M."/>
            <person name="Gillis M."/>
            <person name="Haft D.H."/>
            <person name="Methe B."/>
            <person name="Sutton G."/>
            <person name="Nelson K.E."/>
        </authorList>
    </citation>
    <scope>NUCLEOTIDE SEQUENCE [LARGE SCALE GENOMIC DNA]</scope>
    <source>
        <strain evidence="1 2">S7-1-13</strain>
    </source>
</reference>
<dbReference type="EMBL" id="JRMW01000015">
    <property type="protein sequence ID" value="KGF05380.1"/>
    <property type="molecule type" value="Genomic_DNA"/>
</dbReference>
<accession>A0A095X5P2</accession>
<protein>
    <submittedName>
        <fullName evidence="1">Uncharacterized protein</fullName>
    </submittedName>
</protein>
<sequence length="361" mass="41422">MKKYLLILIIMLFLPGCEKENKANTEIYPLAKIDKFKQDDSLYTGEKLITYPTSIKETNETYSKKDLDNLDYDKEVRLNDIFFRIPSKCEIFKKEDSYFIDFPLDSSYNILISFKKLDATYDLIDLSNVLIKEENLAAKIISQPVRNKFTDLDSAYFISRDDEYTYTHFFIKSANSTLYFTIKENGTRAGGKIMSDILMTSYVTGNDPFEVRKTFEDFKDSLSIFATSDVDFADLSLKIPENFLLKQEGDGFKYFLAKEDNEVLGEIIMKEDRLDGSLYDAYSLNSGDIIYPTQLINMGEVSLNNGILEGEIRLYSRENTLTGKKFVLKKKNYLTIIVVGPLANKSLAISMAESIKESIIK</sequence>